<dbReference type="InterPro" id="IPR029063">
    <property type="entry name" value="SAM-dependent_MTases_sf"/>
</dbReference>
<sequence length="235" mass="25374">MGHDFDADYWQAHWRETGEGDDVRLIPASPYLETELDELRPGTALDAGCGEGAEAIELASRGWRVTGADISAEALQRAQARAEGAGAELTWLEADLGRWQPEAPFDLVTTFYAHPDIPQLDFYARIAEWVAPGGTLLIVGHLRGGGHAHDGGHGQDGGHAHGGGLAHGGGHAHGGDHAHEPEHPVEATVRASDVAALLDPERWSVVTAEERRREIPDREGRPRLLHDVVVRATRH</sequence>
<accession>A0AA94KZG1</accession>
<dbReference type="PANTHER" id="PTHR43861">
    <property type="entry name" value="TRANS-ACONITATE 2-METHYLTRANSFERASE-RELATED"/>
    <property type="match status" value="1"/>
</dbReference>
<dbReference type="PANTHER" id="PTHR43861:SF3">
    <property type="entry name" value="PUTATIVE (AFU_ORTHOLOGUE AFUA_2G14390)-RELATED"/>
    <property type="match status" value="1"/>
</dbReference>
<dbReference type="GO" id="GO:0008168">
    <property type="term" value="F:methyltransferase activity"/>
    <property type="evidence" value="ECO:0007669"/>
    <property type="project" value="UniProtKB-KW"/>
</dbReference>
<protein>
    <submittedName>
        <fullName evidence="4">Methyltransferase domain-containing protein</fullName>
    </submittedName>
</protein>
<dbReference type="SUPFAM" id="SSF53335">
    <property type="entry name" value="S-adenosyl-L-methionine-dependent methyltransferases"/>
    <property type="match status" value="1"/>
</dbReference>
<evidence type="ECO:0000259" key="3">
    <source>
        <dbReference type="Pfam" id="PF13649"/>
    </source>
</evidence>
<dbReference type="AlphaFoldDB" id="A0AA94KZG1"/>
<evidence type="ECO:0000313" key="4">
    <source>
        <dbReference type="EMBL" id="SFS09947.1"/>
    </source>
</evidence>
<dbReference type="Gene3D" id="3.40.50.150">
    <property type="entry name" value="Vaccinia Virus protein VP39"/>
    <property type="match status" value="1"/>
</dbReference>
<proteinExistence type="predicted"/>
<feature type="domain" description="Methyltransferase" evidence="3">
    <location>
        <begin position="45"/>
        <end position="134"/>
    </location>
</feature>
<dbReference type="RefSeq" id="WP_092917096.1">
    <property type="nucleotide sequence ID" value="NZ_FOZN01000002.1"/>
</dbReference>
<dbReference type="EMBL" id="FOZN01000002">
    <property type="protein sequence ID" value="SFS09947.1"/>
    <property type="molecule type" value="Genomic_DNA"/>
</dbReference>
<feature type="compositionally biased region" description="Gly residues" evidence="2">
    <location>
        <begin position="160"/>
        <end position="172"/>
    </location>
</feature>
<evidence type="ECO:0000256" key="1">
    <source>
        <dbReference type="ARBA" id="ARBA00022679"/>
    </source>
</evidence>
<organism evidence="4 5">
    <name type="scientific">Agrococcus baldri</name>
    <dbReference type="NCBI Taxonomy" id="153730"/>
    <lineage>
        <taxon>Bacteria</taxon>
        <taxon>Bacillati</taxon>
        <taxon>Actinomycetota</taxon>
        <taxon>Actinomycetes</taxon>
        <taxon>Micrococcales</taxon>
        <taxon>Microbacteriaceae</taxon>
        <taxon>Agrococcus</taxon>
    </lineage>
</organism>
<name>A0AA94KZG1_9MICO</name>
<dbReference type="Pfam" id="PF13649">
    <property type="entry name" value="Methyltransf_25"/>
    <property type="match status" value="1"/>
</dbReference>
<dbReference type="GO" id="GO:0032259">
    <property type="term" value="P:methylation"/>
    <property type="evidence" value="ECO:0007669"/>
    <property type="project" value="UniProtKB-KW"/>
</dbReference>
<feature type="compositionally biased region" description="Basic and acidic residues" evidence="2">
    <location>
        <begin position="147"/>
        <end position="159"/>
    </location>
</feature>
<evidence type="ECO:0000313" key="5">
    <source>
        <dbReference type="Proteomes" id="UP000198506"/>
    </source>
</evidence>
<comment type="caution">
    <text evidence="4">The sequence shown here is derived from an EMBL/GenBank/DDBJ whole genome shotgun (WGS) entry which is preliminary data.</text>
</comment>
<dbReference type="Proteomes" id="UP000198506">
    <property type="component" value="Unassembled WGS sequence"/>
</dbReference>
<keyword evidence="1" id="KW-0808">Transferase</keyword>
<dbReference type="InterPro" id="IPR041698">
    <property type="entry name" value="Methyltransf_25"/>
</dbReference>
<gene>
    <name evidence="4" type="ORF">SAMN04487783_1336</name>
</gene>
<keyword evidence="4" id="KW-0489">Methyltransferase</keyword>
<dbReference type="CDD" id="cd02440">
    <property type="entry name" value="AdoMet_MTases"/>
    <property type="match status" value="1"/>
</dbReference>
<keyword evidence="5" id="KW-1185">Reference proteome</keyword>
<evidence type="ECO:0000256" key="2">
    <source>
        <dbReference type="SAM" id="MobiDB-lite"/>
    </source>
</evidence>
<reference evidence="4 5" key="1">
    <citation type="submission" date="2016-10" db="EMBL/GenBank/DDBJ databases">
        <authorList>
            <person name="Varghese N."/>
            <person name="Submissions S."/>
        </authorList>
    </citation>
    <scope>NUCLEOTIDE SEQUENCE [LARGE SCALE GENOMIC DNA]</scope>
    <source>
        <strain evidence="4 5">IAM 15147</strain>
    </source>
</reference>
<feature type="region of interest" description="Disordered" evidence="2">
    <location>
        <begin position="146"/>
        <end position="181"/>
    </location>
</feature>